<dbReference type="EMBL" id="KX487951">
    <property type="protein sequence ID" value="AOO90315.1"/>
    <property type="molecule type" value="Genomic_DNA"/>
</dbReference>
<proteinExistence type="predicted"/>
<name>A0A1C9HUF2_RHILT</name>
<organism evidence="1">
    <name type="scientific">Rhizobium leguminosarum bv. trifolii</name>
    <dbReference type="NCBI Taxonomy" id="386"/>
    <lineage>
        <taxon>Bacteria</taxon>
        <taxon>Pseudomonadati</taxon>
        <taxon>Pseudomonadota</taxon>
        <taxon>Alphaproteobacteria</taxon>
        <taxon>Hyphomicrobiales</taxon>
        <taxon>Rhizobiaceae</taxon>
        <taxon>Rhizobium/Agrobacterium group</taxon>
        <taxon>Rhizobium</taxon>
    </lineage>
</organism>
<reference evidence="1" key="1">
    <citation type="journal article" date="2015" name="BMC Genomics">
        <title>Transcriptome profiling of a Rhizobium leguminosarum bv. trifolii rosR mutant reveals the role of the transcriptional regulator RosR in motility, synthesis of cell-surface components, and other cellular processes.</title>
        <authorList>
            <person name="Rachwal K."/>
            <person name="Matczynska E."/>
            <person name="Janczarek M."/>
        </authorList>
    </citation>
    <scope>NUCLEOTIDE SEQUENCE</scope>
    <source>
        <strain evidence="1">Rt24.2</strain>
    </source>
</reference>
<dbReference type="AlphaFoldDB" id="A0A1C9HUF2"/>
<dbReference type="RefSeq" id="WP_141678133.1">
    <property type="nucleotide sequence ID" value="NZ_MAMO01000020.1"/>
</dbReference>
<accession>A0A1C9HUF2</accession>
<protein>
    <submittedName>
        <fullName evidence="1">Uncharacterized protein</fullName>
    </submittedName>
</protein>
<evidence type="ECO:0000313" key="1">
    <source>
        <dbReference type="EMBL" id="AOO90315.1"/>
    </source>
</evidence>
<sequence length="74" mass="8334">MALRIACFSVAMLWWGTALAWFDEGHMKVAALAYEQLTAQPDRDTTARQGLIDPQRKRVPLAALHDVPRILSSR</sequence>
<reference evidence="1" key="2">
    <citation type="journal article" date="2016" name="Front. Microbiol.">
        <title>The Regulatory Protein RosR Affects Rhizobium leguminosarum bv. trifolii Protein Profiles, Cell Surface Properties, and Symbiosis with Clover.</title>
        <authorList>
            <person name="Rachwal K."/>
            <person name="Boguszewska A."/>
            <person name="Kopcinska J."/>
            <person name="Karas M."/>
            <person name="Tchorzewski M."/>
            <person name="Janczarek M."/>
        </authorList>
    </citation>
    <scope>NUCLEOTIDE SEQUENCE</scope>
    <source>
        <strain evidence="1">Rt24.2</strain>
    </source>
</reference>